<dbReference type="GO" id="GO:0015937">
    <property type="term" value="P:coenzyme A biosynthetic process"/>
    <property type="evidence" value="ECO:0007669"/>
    <property type="project" value="UniProtKB-UniRule"/>
</dbReference>
<comment type="function">
    <text evidence="6">Catalyzes the GTP-dependent phosphorylation of the 3'-hydroxyl group of dephosphocoenzyme A to form coenzyme A (CoA).</text>
</comment>
<keyword evidence="1 6" id="KW-0808">Transferase</keyword>
<sequence length="184" mass="20668">MHRALRLKSTREARSAMAYPWGYVVFEDPPESVRFAAELIGDSIVVTVGDVVSWNFAEYFRSDLMVIDRRSRRVATERHPSLSVRIYTCENPPSTLSSECWEALSRALSDVNRGLRAAVLVNGEEDLLAIPAIILCPKGGWVVYGNWKGFLCLIPCTPLFKRIASTLLESFFEKEGADERDIAP</sequence>
<reference evidence="7" key="1">
    <citation type="journal article" date="2020" name="mSystems">
        <title>Genome- and Community-Level Interaction Insights into Carbon Utilization and Element Cycling Functions of Hydrothermarchaeota in Hydrothermal Sediment.</title>
        <authorList>
            <person name="Zhou Z."/>
            <person name="Liu Y."/>
            <person name="Xu W."/>
            <person name="Pan J."/>
            <person name="Luo Z.H."/>
            <person name="Li M."/>
        </authorList>
    </citation>
    <scope>NUCLEOTIDE SEQUENCE</scope>
    <source>
        <strain evidence="7">SpSt-649</strain>
    </source>
</reference>
<evidence type="ECO:0000256" key="6">
    <source>
        <dbReference type="HAMAP-Rule" id="MF_00590"/>
    </source>
</evidence>
<comment type="catalytic activity">
    <reaction evidence="6">
        <text>3'-dephospho-CoA + GTP = GDP + CoA + H(+)</text>
        <dbReference type="Rhea" id="RHEA:61156"/>
        <dbReference type="ChEBI" id="CHEBI:15378"/>
        <dbReference type="ChEBI" id="CHEBI:37565"/>
        <dbReference type="ChEBI" id="CHEBI:57287"/>
        <dbReference type="ChEBI" id="CHEBI:57328"/>
        <dbReference type="ChEBI" id="CHEBI:58189"/>
        <dbReference type="EC" id="2.7.1.237"/>
    </reaction>
</comment>
<gene>
    <name evidence="7" type="ORF">ENU21_00740</name>
</gene>
<dbReference type="PANTHER" id="PTHR40732:SF1">
    <property type="entry name" value="GTP-DEPENDENT DEPHOSPHO-COA KINASE"/>
    <property type="match status" value="1"/>
</dbReference>
<dbReference type="InterPro" id="IPR007164">
    <property type="entry name" value="GTP-dep_dephospho-CoA_kin"/>
</dbReference>
<evidence type="ECO:0000313" key="7">
    <source>
        <dbReference type="EMBL" id="HGM46264.1"/>
    </source>
</evidence>
<proteinExistence type="inferred from homology"/>
<dbReference type="GO" id="GO:0005525">
    <property type="term" value="F:GTP binding"/>
    <property type="evidence" value="ECO:0007669"/>
    <property type="project" value="UniProtKB-UniRule"/>
</dbReference>
<evidence type="ECO:0000256" key="2">
    <source>
        <dbReference type="ARBA" id="ARBA00022741"/>
    </source>
</evidence>
<keyword evidence="3 6" id="KW-0418">Kinase</keyword>
<dbReference type="UniPathway" id="UPA00241"/>
<keyword evidence="4 6" id="KW-0173">Coenzyme A biosynthesis</keyword>
<feature type="binding site" evidence="6">
    <location>
        <position position="51"/>
    </location>
    <ligand>
        <name>GTP</name>
        <dbReference type="ChEBI" id="CHEBI:37565"/>
    </ligand>
</feature>
<evidence type="ECO:0000256" key="1">
    <source>
        <dbReference type="ARBA" id="ARBA00022679"/>
    </source>
</evidence>
<keyword evidence="2 6" id="KW-0547">Nucleotide-binding</keyword>
<evidence type="ECO:0000256" key="5">
    <source>
        <dbReference type="ARBA" id="ARBA00023134"/>
    </source>
</evidence>
<comment type="similarity">
    <text evidence="6">Belongs to the GTP-dependent DPCK family.</text>
</comment>
<comment type="pathway">
    <text evidence="6">Cofactor biosynthesis; coenzyme A biosynthesis.</text>
</comment>
<dbReference type="EMBL" id="DTBQ01000022">
    <property type="protein sequence ID" value="HGM46264.1"/>
    <property type="molecule type" value="Genomic_DNA"/>
</dbReference>
<evidence type="ECO:0000256" key="4">
    <source>
        <dbReference type="ARBA" id="ARBA00022993"/>
    </source>
</evidence>
<dbReference type="GO" id="GO:0016301">
    <property type="term" value="F:kinase activity"/>
    <property type="evidence" value="ECO:0007669"/>
    <property type="project" value="UniProtKB-UniRule"/>
</dbReference>
<dbReference type="HAMAP" id="MF_00590">
    <property type="entry name" value="Dephospho_CoA_kinase_GTP_dep"/>
    <property type="match status" value="1"/>
</dbReference>
<dbReference type="PANTHER" id="PTHR40732">
    <property type="entry name" value="UPF0218 PROTEIN TK1697"/>
    <property type="match status" value="1"/>
</dbReference>
<dbReference type="Pfam" id="PF04019">
    <property type="entry name" value="DUF359"/>
    <property type="match status" value="1"/>
</dbReference>
<dbReference type="EC" id="2.7.1.237" evidence="6"/>
<feature type="binding site" evidence="6">
    <location>
        <position position="52"/>
    </location>
    <ligand>
        <name>GTP</name>
        <dbReference type="ChEBI" id="CHEBI:37565"/>
    </ligand>
</feature>
<protein>
    <recommendedName>
        <fullName evidence="6">GTP-dependent dephospho-CoA kinase</fullName>
        <ecNumber evidence="6">2.7.1.237</ecNumber>
    </recommendedName>
    <alternativeName>
        <fullName evidence="6">Dephospho-coenzyme A kinase</fullName>
        <shortName evidence="6">DPCK</shortName>
    </alternativeName>
</protein>
<name>A0A7C4H7K5_THEPE</name>
<feature type="binding site" evidence="6">
    <location>
        <position position="125"/>
    </location>
    <ligand>
        <name>GTP</name>
        <dbReference type="ChEBI" id="CHEBI:37565"/>
    </ligand>
</feature>
<accession>A0A7C4H7K5</accession>
<dbReference type="AlphaFoldDB" id="A0A7C4H7K5"/>
<feature type="binding site" evidence="6">
    <location>
        <position position="50"/>
    </location>
    <ligand>
        <name>GTP</name>
        <dbReference type="ChEBI" id="CHEBI:37565"/>
    </ligand>
</feature>
<comment type="caution">
    <text evidence="7">The sequence shown here is derived from an EMBL/GenBank/DDBJ whole genome shotgun (WGS) entry which is preliminary data.</text>
</comment>
<feature type="binding site" evidence="6">
    <location>
        <position position="68"/>
    </location>
    <ligand>
        <name>GTP</name>
        <dbReference type="ChEBI" id="CHEBI:37565"/>
    </ligand>
</feature>
<organism evidence="7">
    <name type="scientific">Thermofilum pendens</name>
    <dbReference type="NCBI Taxonomy" id="2269"/>
    <lineage>
        <taxon>Archaea</taxon>
        <taxon>Thermoproteota</taxon>
        <taxon>Thermoprotei</taxon>
        <taxon>Thermofilales</taxon>
        <taxon>Thermofilaceae</taxon>
        <taxon>Thermofilum</taxon>
    </lineage>
</organism>
<evidence type="ECO:0000256" key="3">
    <source>
        <dbReference type="ARBA" id="ARBA00022777"/>
    </source>
</evidence>
<keyword evidence="5 6" id="KW-0342">GTP-binding</keyword>
<comment type="caution">
    <text evidence="6">Lacks conserved residue(s) required for the propagation of feature annotation.</text>
</comment>